<dbReference type="SUPFAM" id="SSF53335">
    <property type="entry name" value="S-adenosyl-L-methionine-dependent methyltransferases"/>
    <property type="match status" value="1"/>
</dbReference>
<sequence length="191" mass="22042">MEYKVDVPEGVSGDWEILKFTVKEHDIRAISYALQGRPVPPGIYTRLTKKGAFVPMMSDTPAEVRDHLYFIHKATGRCLINGLGLGVVLKAILAKPEVTHVDVVETEQDIINLVWPTYKNSNRVVLHHADAFTIEWPKGTWWDCAWHDIWPSICTDNLPEIAKLKRKYGRKVTYQAAWVEDELRYNRRHGY</sequence>
<proteinExistence type="predicted"/>
<dbReference type="InterPro" id="IPR029063">
    <property type="entry name" value="SAM-dependent_MTases_sf"/>
</dbReference>
<gene>
    <name evidence="1" type="ORF">LCGC14_1741040</name>
</gene>
<dbReference type="AlphaFoldDB" id="A0A0F9JLV2"/>
<evidence type="ECO:0008006" key="2">
    <source>
        <dbReference type="Google" id="ProtNLM"/>
    </source>
</evidence>
<protein>
    <recommendedName>
        <fullName evidence="2">PABS domain-containing protein</fullName>
    </recommendedName>
</protein>
<accession>A0A0F9JLV2</accession>
<dbReference type="EMBL" id="LAZR01015926">
    <property type="protein sequence ID" value="KKM06731.1"/>
    <property type="molecule type" value="Genomic_DNA"/>
</dbReference>
<comment type="caution">
    <text evidence="1">The sequence shown here is derived from an EMBL/GenBank/DDBJ whole genome shotgun (WGS) entry which is preliminary data.</text>
</comment>
<evidence type="ECO:0000313" key="1">
    <source>
        <dbReference type="EMBL" id="KKM06731.1"/>
    </source>
</evidence>
<reference evidence="1" key="1">
    <citation type="journal article" date="2015" name="Nature">
        <title>Complex archaea that bridge the gap between prokaryotes and eukaryotes.</title>
        <authorList>
            <person name="Spang A."/>
            <person name="Saw J.H."/>
            <person name="Jorgensen S.L."/>
            <person name="Zaremba-Niedzwiedzka K."/>
            <person name="Martijn J."/>
            <person name="Lind A.E."/>
            <person name="van Eijk R."/>
            <person name="Schleper C."/>
            <person name="Guy L."/>
            <person name="Ettema T.J."/>
        </authorList>
    </citation>
    <scope>NUCLEOTIDE SEQUENCE</scope>
</reference>
<name>A0A0F9JLV2_9ZZZZ</name>
<dbReference type="Gene3D" id="3.40.50.150">
    <property type="entry name" value="Vaccinia Virus protein VP39"/>
    <property type="match status" value="1"/>
</dbReference>
<organism evidence="1">
    <name type="scientific">marine sediment metagenome</name>
    <dbReference type="NCBI Taxonomy" id="412755"/>
    <lineage>
        <taxon>unclassified sequences</taxon>
        <taxon>metagenomes</taxon>
        <taxon>ecological metagenomes</taxon>
    </lineage>
</organism>